<comment type="caution">
    <text evidence="3">The sequence shown here is derived from an EMBL/GenBank/DDBJ whole genome shotgun (WGS) entry which is preliminary data.</text>
</comment>
<evidence type="ECO:0000256" key="1">
    <source>
        <dbReference type="SAM" id="Coils"/>
    </source>
</evidence>
<gene>
    <name evidence="3" type="ORF">RI543_003003</name>
</gene>
<reference evidence="4" key="1">
    <citation type="submission" date="2023-07" db="EMBL/GenBank/DDBJ databases">
        <title>A draft genome of Kazachstania heterogenica Y-27499.</title>
        <authorList>
            <person name="Donic C."/>
            <person name="Kralova J.S."/>
            <person name="Fidel L."/>
            <person name="Ben-Dor S."/>
            <person name="Jung S."/>
        </authorList>
    </citation>
    <scope>NUCLEOTIDE SEQUENCE [LARGE SCALE GENOMIC DNA]</scope>
    <source>
        <strain evidence="4">Y27499</strain>
    </source>
</reference>
<proteinExistence type="predicted"/>
<evidence type="ECO:0000313" key="3">
    <source>
        <dbReference type="EMBL" id="KAK5779118.1"/>
    </source>
</evidence>
<feature type="region of interest" description="Disordered" evidence="2">
    <location>
        <begin position="1"/>
        <end position="50"/>
    </location>
</feature>
<feature type="compositionally biased region" description="Polar residues" evidence="2">
    <location>
        <begin position="102"/>
        <end position="128"/>
    </location>
</feature>
<keyword evidence="1" id="KW-0175">Coiled coil</keyword>
<evidence type="ECO:0000313" key="4">
    <source>
        <dbReference type="Proteomes" id="UP001306508"/>
    </source>
</evidence>
<feature type="compositionally biased region" description="Polar residues" evidence="2">
    <location>
        <begin position="69"/>
        <end position="92"/>
    </location>
</feature>
<protein>
    <submittedName>
        <fullName evidence="3">Uncharacterized protein</fullName>
    </submittedName>
</protein>
<feature type="coiled-coil region" evidence="1">
    <location>
        <begin position="221"/>
        <end position="294"/>
    </location>
</feature>
<feature type="coiled-coil region" evidence="1">
    <location>
        <begin position="376"/>
        <end position="410"/>
    </location>
</feature>
<keyword evidence="4" id="KW-1185">Reference proteome</keyword>
<feature type="region of interest" description="Disordered" evidence="2">
    <location>
        <begin position="69"/>
        <end position="128"/>
    </location>
</feature>
<dbReference type="EMBL" id="JAWIZZ010000047">
    <property type="protein sequence ID" value="KAK5779118.1"/>
    <property type="molecule type" value="Genomic_DNA"/>
</dbReference>
<sequence>MSHKKSEEQIKPTTTKKPPLADYRSRSTNGLSEPKEDINSSYPTALEKDRNNCKKKRISFRELFKIKPSRNSSCPENKQLTQCQPTSLNSGNRVVIDKDPSTYVNQMPQSNQENSRNSSLPQNLDEGTTGMLSSDLKTLCVDDSSSNSNVISEIENSLELTNSRNFNNIDTNRDVSYYKQLGQQFEHIMFQLYTKEQINDVNRDQAMLDFMRNVCSLQTQNKELMNQNEGYKVTLLDLKQQLFDNNMKKKSELKQFQKLHENKMNIIKQHEQTNKTLQEKIQNLERIIKTRTNVQMFYFDKSVKIYSTVKEIFAQTIDNESAKTFNLCLNDLIEHMKDFNDIKIIDFESIKTTITKFFNNEFIKIFLVDYSKNKQFDHLIDKLALLESENAILEAKIQKQKKILKLIESNIGLPSLQNNL</sequence>
<feature type="compositionally biased region" description="Basic and acidic residues" evidence="2">
    <location>
        <begin position="1"/>
        <end position="10"/>
    </location>
</feature>
<accession>A0AAN7WLV3</accession>
<organism evidence="3 4">
    <name type="scientific">Arxiozyma heterogenica</name>
    <dbReference type="NCBI Taxonomy" id="278026"/>
    <lineage>
        <taxon>Eukaryota</taxon>
        <taxon>Fungi</taxon>
        <taxon>Dikarya</taxon>
        <taxon>Ascomycota</taxon>
        <taxon>Saccharomycotina</taxon>
        <taxon>Saccharomycetes</taxon>
        <taxon>Saccharomycetales</taxon>
        <taxon>Saccharomycetaceae</taxon>
        <taxon>Arxiozyma</taxon>
    </lineage>
</organism>
<dbReference type="Proteomes" id="UP001306508">
    <property type="component" value="Unassembled WGS sequence"/>
</dbReference>
<name>A0AAN7WLV3_9SACH</name>
<dbReference type="AlphaFoldDB" id="A0AAN7WLV3"/>
<evidence type="ECO:0000256" key="2">
    <source>
        <dbReference type="SAM" id="MobiDB-lite"/>
    </source>
</evidence>